<organism evidence="1 2">
    <name type="scientific">Crucibulum laeve</name>
    <dbReference type="NCBI Taxonomy" id="68775"/>
    <lineage>
        <taxon>Eukaryota</taxon>
        <taxon>Fungi</taxon>
        <taxon>Dikarya</taxon>
        <taxon>Basidiomycota</taxon>
        <taxon>Agaricomycotina</taxon>
        <taxon>Agaricomycetes</taxon>
        <taxon>Agaricomycetidae</taxon>
        <taxon>Agaricales</taxon>
        <taxon>Agaricineae</taxon>
        <taxon>Nidulariaceae</taxon>
        <taxon>Crucibulum</taxon>
    </lineage>
</organism>
<name>A0A5C3LU52_9AGAR</name>
<keyword evidence="2" id="KW-1185">Reference proteome</keyword>
<dbReference type="Proteomes" id="UP000308652">
    <property type="component" value="Unassembled WGS sequence"/>
</dbReference>
<proteinExistence type="predicted"/>
<evidence type="ECO:0000313" key="1">
    <source>
        <dbReference type="EMBL" id="TFK36470.1"/>
    </source>
</evidence>
<accession>A0A5C3LU52</accession>
<reference evidence="1 2" key="1">
    <citation type="journal article" date="2019" name="Nat. Ecol. Evol.">
        <title>Megaphylogeny resolves global patterns of mushroom evolution.</title>
        <authorList>
            <person name="Varga T."/>
            <person name="Krizsan K."/>
            <person name="Foldi C."/>
            <person name="Dima B."/>
            <person name="Sanchez-Garcia M."/>
            <person name="Sanchez-Ramirez S."/>
            <person name="Szollosi G.J."/>
            <person name="Szarkandi J.G."/>
            <person name="Papp V."/>
            <person name="Albert L."/>
            <person name="Andreopoulos W."/>
            <person name="Angelini C."/>
            <person name="Antonin V."/>
            <person name="Barry K.W."/>
            <person name="Bougher N.L."/>
            <person name="Buchanan P."/>
            <person name="Buyck B."/>
            <person name="Bense V."/>
            <person name="Catcheside P."/>
            <person name="Chovatia M."/>
            <person name="Cooper J."/>
            <person name="Damon W."/>
            <person name="Desjardin D."/>
            <person name="Finy P."/>
            <person name="Geml J."/>
            <person name="Haridas S."/>
            <person name="Hughes K."/>
            <person name="Justo A."/>
            <person name="Karasinski D."/>
            <person name="Kautmanova I."/>
            <person name="Kiss B."/>
            <person name="Kocsube S."/>
            <person name="Kotiranta H."/>
            <person name="LaButti K.M."/>
            <person name="Lechner B.E."/>
            <person name="Liimatainen K."/>
            <person name="Lipzen A."/>
            <person name="Lukacs Z."/>
            <person name="Mihaltcheva S."/>
            <person name="Morgado L.N."/>
            <person name="Niskanen T."/>
            <person name="Noordeloos M.E."/>
            <person name="Ohm R.A."/>
            <person name="Ortiz-Santana B."/>
            <person name="Ovrebo C."/>
            <person name="Racz N."/>
            <person name="Riley R."/>
            <person name="Savchenko A."/>
            <person name="Shiryaev A."/>
            <person name="Soop K."/>
            <person name="Spirin V."/>
            <person name="Szebenyi C."/>
            <person name="Tomsovsky M."/>
            <person name="Tulloss R.E."/>
            <person name="Uehling J."/>
            <person name="Grigoriev I.V."/>
            <person name="Vagvolgyi C."/>
            <person name="Papp T."/>
            <person name="Martin F.M."/>
            <person name="Miettinen O."/>
            <person name="Hibbett D.S."/>
            <person name="Nagy L.G."/>
        </authorList>
    </citation>
    <scope>NUCLEOTIDE SEQUENCE [LARGE SCALE GENOMIC DNA]</scope>
    <source>
        <strain evidence="1 2">CBS 166.37</strain>
    </source>
</reference>
<gene>
    <name evidence="1" type="ORF">BDQ12DRAFT_686940</name>
</gene>
<dbReference type="EMBL" id="ML213614">
    <property type="protein sequence ID" value="TFK36470.1"/>
    <property type="molecule type" value="Genomic_DNA"/>
</dbReference>
<evidence type="ECO:0000313" key="2">
    <source>
        <dbReference type="Proteomes" id="UP000308652"/>
    </source>
</evidence>
<protein>
    <submittedName>
        <fullName evidence="1">Uncharacterized protein</fullName>
    </submittedName>
</protein>
<dbReference type="AlphaFoldDB" id="A0A5C3LU52"/>
<sequence>MLSSSPPACLCFLFHKGCTFLVPGFSPFGSRTYPYAYLHTISRTISLILLFGISNTFDPPPSYISLTLSSYPLIDVYTDFPYFLCT</sequence>